<dbReference type="AlphaFoldDB" id="A0A433SZ34"/>
<feature type="region of interest" description="Disordered" evidence="1">
    <location>
        <begin position="642"/>
        <end position="707"/>
    </location>
</feature>
<organism evidence="2 3">
    <name type="scientific">Elysia chlorotica</name>
    <name type="common">Eastern emerald elysia</name>
    <name type="synonym">Sea slug</name>
    <dbReference type="NCBI Taxonomy" id="188477"/>
    <lineage>
        <taxon>Eukaryota</taxon>
        <taxon>Metazoa</taxon>
        <taxon>Spiralia</taxon>
        <taxon>Lophotrochozoa</taxon>
        <taxon>Mollusca</taxon>
        <taxon>Gastropoda</taxon>
        <taxon>Heterobranchia</taxon>
        <taxon>Euthyneura</taxon>
        <taxon>Panpulmonata</taxon>
        <taxon>Sacoglossa</taxon>
        <taxon>Placobranchoidea</taxon>
        <taxon>Plakobranchidae</taxon>
        <taxon>Elysia</taxon>
    </lineage>
</organism>
<proteinExistence type="predicted"/>
<sequence>RYLSCLTRQIPVASLSLTEAYEQINALLVDAERTGAIPEDVVRKLRKETDKICSTVTSLQTTLSILEKSQSARSLDDIGSNDTTSIIGFLTTSVREMLDGGKDVEEISHNLRLLVSSCSRPTARSNTHQDTLENPTTDTKNQEKLCCKQSPVRSGSGTDKTQTTGYEDISTGLYPDPMDKQVLKTQNPVLDPRSILSPEEHYPLSSLRYSKNHNDGLVFTKLEQGLREHEFQGRLIKTNEGIEPRQSLANPSEISSLETEVTGIEKRAPLPKTCADTHKPHFRQTGPKELYDSTETVTRCAQKELRCGAAACLVPSSPSSPSSTKTATATTTAMKIPKCGSSSTNSNGTTSTLAPSHSNNTRSGKSSRSDRRKRRLSHSLGRSQHLTGSSKVFDSSSSAAEEDFDTSGTGDHVTQKGVRGVRGRHYRRRPPGSVNRRSRSRRSSSCHSCYSGGSSRPDRDALYCNSINSNTTITNNISTTTTNNNSTNKNSRSGDENLSKSKQDNRSSGPLPHCRSKSCVVINKGSYSHQKVITQGRNEVTHSRAERKNGGKADSDFFEPYKDDRNDDIDNGGDEEEVDVDDDDGDDDDGESLKVRVNVPNEDFSDDALRIHRLRQHLRSAQKLRQKNRDVIETVVTGTGERLAPRVAPRDRSHDPTHVNIGEAYPFRSQEEQKESPKNATGNRQPACTAHSGKPKKSAGGKLQGPFKGIRNVTSHLFNHELLEAPEVKVRELTESEFEETFERRNDVTVRRRREMDAGIPWDELEFSGL</sequence>
<feature type="non-terminal residue" evidence="2">
    <location>
        <position position="1"/>
    </location>
</feature>
<feature type="compositionally biased region" description="Polar residues" evidence="1">
    <location>
        <begin position="119"/>
        <end position="139"/>
    </location>
</feature>
<accession>A0A433SZ34</accession>
<feature type="compositionally biased region" description="Low complexity" evidence="1">
    <location>
        <begin position="471"/>
        <end position="491"/>
    </location>
</feature>
<dbReference type="OrthoDB" id="6135929at2759"/>
<reference evidence="2 3" key="1">
    <citation type="submission" date="2019-01" db="EMBL/GenBank/DDBJ databases">
        <title>A draft genome assembly of the solar-powered sea slug Elysia chlorotica.</title>
        <authorList>
            <person name="Cai H."/>
            <person name="Li Q."/>
            <person name="Fang X."/>
            <person name="Li J."/>
            <person name="Curtis N.E."/>
            <person name="Altenburger A."/>
            <person name="Shibata T."/>
            <person name="Feng M."/>
            <person name="Maeda T."/>
            <person name="Schwartz J.A."/>
            <person name="Shigenobu S."/>
            <person name="Lundholm N."/>
            <person name="Nishiyama T."/>
            <person name="Yang H."/>
            <person name="Hasebe M."/>
            <person name="Li S."/>
            <person name="Pierce S.K."/>
            <person name="Wang J."/>
        </authorList>
    </citation>
    <scope>NUCLEOTIDE SEQUENCE [LARGE SCALE GENOMIC DNA]</scope>
    <source>
        <strain evidence="2">EC2010</strain>
        <tissue evidence="2">Whole organism of an adult</tissue>
    </source>
</reference>
<feature type="compositionally biased region" description="Low complexity" evidence="1">
    <location>
        <begin position="340"/>
        <end position="352"/>
    </location>
</feature>
<feature type="compositionally biased region" description="Basic and acidic residues" evidence="1">
    <location>
        <begin position="492"/>
        <end position="505"/>
    </location>
</feature>
<gene>
    <name evidence="2" type="ORF">EGW08_017681</name>
</gene>
<evidence type="ECO:0000256" key="1">
    <source>
        <dbReference type="SAM" id="MobiDB-lite"/>
    </source>
</evidence>
<feature type="compositionally biased region" description="Basic and acidic residues" evidence="1">
    <location>
        <begin position="539"/>
        <end position="565"/>
    </location>
</feature>
<feature type="compositionally biased region" description="Low complexity" evidence="1">
    <location>
        <begin position="315"/>
        <end position="333"/>
    </location>
</feature>
<keyword evidence="3" id="KW-1185">Reference proteome</keyword>
<feature type="region of interest" description="Disordered" evidence="1">
    <location>
        <begin position="119"/>
        <end position="178"/>
    </location>
</feature>
<feature type="non-terminal residue" evidence="2">
    <location>
        <position position="770"/>
    </location>
</feature>
<evidence type="ECO:0000313" key="3">
    <source>
        <dbReference type="Proteomes" id="UP000271974"/>
    </source>
</evidence>
<name>A0A433SZ34_ELYCH</name>
<dbReference type="Proteomes" id="UP000271974">
    <property type="component" value="Unassembled WGS sequence"/>
</dbReference>
<feature type="region of interest" description="Disordered" evidence="1">
    <location>
        <begin position="313"/>
        <end position="456"/>
    </location>
</feature>
<feature type="compositionally biased region" description="Acidic residues" evidence="1">
    <location>
        <begin position="566"/>
        <end position="590"/>
    </location>
</feature>
<feature type="compositionally biased region" description="Low complexity" evidence="1">
    <location>
        <begin position="389"/>
        <end position="399"/>
    </location>
</feature>
<comment type="caution">
    <text evidence="2">The sequence shown here is derived from an EMBL/GenBank/DDBJ whole genome shotgun (WGS) entry which is preliminary data.</text>
</comment>
<feature type="compositionally biased region" description="Low complexity" evidence="1">
    <location>
        <begin position="445"/>
        <end position="455"/>
    </location>
</feature>
<dbReference type="EMBL" id="RQTK01000820">
    <property type="protein sequence ID" value="RUS74556.1"/>
    <property type="molecule type" value="Genomic_DNA"/>
</dbReference>
<evidence type="ECO:0000313" key="2">
    <source>
        <dbReference type="EMBL" id="RUS74556.1"/>
    </source>
</evidence>
<feature type="region of interest" description="Disordered" evidence="1">
    <location>
        <begin position="471"/>
        <end position="516"/>
    </location>
</feature>
<feature type="region of interest" description="Disordered" evidence="1">
    <location>
        <begin position="531"/>
        <end position="593"/>
    </location>
</feature>
<feature type="compositionally biased region" description="Basic residues" evidence="1">
    <location>
        <begin position="419"/>
        <end position="444"/>
    </location>
</feature>
<feature type="compositionally biased region" description="Polar residues" evidence="1">
    <location>
        <begin position="151"/>
        <end position="165"/>
    </location>
</feature>
<feature type="compositionally biased region" description="Basic and acidic residues" evidence="1">
    <location>
        <begin position="648"/>
        <end position="657"/>
    </location>
</feature>
<protein>
    <submittedName>
        <fullName evidence="2">Uncharacterized protein</fullName>
    </submittedName>
</protein>